<feature type="active site" evidence="10">
    <location>
        <position position="125"/>
    </location>
</feature>
<dbReference type="Gene3D" id="3.10.129.10">
    <property type="entry name" value="Hotdog Thioesterase"/>
    <property type="match status" value="1"/>
</dbReference>
<evidence type="ECO:0000256" key="1">
    <source>
        <dbReference type="ARBA" id="ARBA00001055"/>
    </source>
</evidence>
<evidence type="ECO:0000256" key="6">
    <source>
        <dbReference type="ARBA" id="ARBA00022556"/>
    </source>
</evidence>
<dbReference type="SUPFAM" id="SSF54637">
    <property type="entry name" value="Thioesterase/thiol ester dehydrase-isomerase"/>
    <property type="match status" value="1"/>
</dbReference>
<evidence type="ECO:0000256" key="2">
    <source>
        <dbReference type="ARBA" id="ARBA00004496"/>
    </source>
</evidence>
<keyword evidence="7 10" id="KW-0443">Lipid metabolism</keyword>
<evidence type="ECO:0000256" key="8">
    <source>
        <dbReference type="ARBA" id="ARBA00023239"/>
    </source>
</evidence>
<comment type="subcellular location">
    <subcellularLocation>
        <location evidence="2 10">Cytoplasm</location>
    </subcellularLocation>
</comment>
<name>A0A1I2IEB0_9BACL</name>
<dbReference type="InterPro" id="IPR029069">
    <property type="entry name" value="HotDog_dom_sf"/>
</dbReference>
<comment type="catalytic activity">
    <reaction evidence="1 10">
        <text>a (3R)-hydroxyacyl-[ACP] = a (2E)-enoyl-[ACP] + H2O</text>
        <dbReference type="Rhea" id="RHEA:13097"/>
        <dbReference type="Rhea" id="RHEA-COMP:9925"/>
        <dbReference type="Rhea" id="RHEA-COMP:9945"/>
        <dbReference type="ChEBI" id="CHEBI:15377"/>
        <dbReference type="ChEBI" id="CHEBI:78784"/>
        <dbReference type="ChEBI" id="CHEBI:78827"/>
        <dbReference type="EC" id="4.2.1.59"/>
    </reaction>
</comment>
<keyword evidence="12" id="KW-1185">Reference proteome</keyword>
<dbReference type="HAMAP" id="MF_00406">
    <property type="entry name" value="FabZ"/>
    <property type="match status" value="1"/>
</dbReference>
<keyword evidence="4 10" id="KW-0963">Cytoplasm</keyword>
<proteinExistence type="inferred from homology"/>
<dbReference type="Proteomes" id="UP000183410">
    <property type="component" value="Unassembled WGS sequence"/>
</dbReference>
<dbReference type="AlphaFoldDB" id="A0A1I2IEB0"/>
<evidence type="ECO:0000313" key="12">
    <source>
        <dbReference type="Proteomes" id="UP000183410"/>
    </source>
</evidence>
<dbReference type="GO" id="GO:0009245">
    <property type="term" value="P:lipid A biosynthetic process"/>
    <property type="evidence" value="ECO:0007669"/>
    <property type="project" value="UniProtKB-UniRule"/>
</dbReference>
<protein>
    <recommendedName>
        <fullName evidence="10">3-hydroxyacyl-[acyl-carrier-protein] dehydratase FabZ</fullName>
        <ecNumber evidence="10">4.2.1.59</ecNumber>
    </recommendedName>
    <alternativeName>
        <fullName evidence="10">(3R)-hydroxymyristoyl-[acyl-carrier-protein] dehydratase</fullName>
        <shortName evidence="10">(3R)-hydroxymyristoyl-ACP dehydrase</shortName>
    </alternativeName>
    <alternativeName>
        <fullName evidence="10">Beta-hydroxyacyl-ACP dehydratase</fullName>
    </alternativeName>
</protein>
<evidence type="ECO:0000313" key="11">
    <source>
        <dbReference type="EMBL" id="SFF38871.1"/>
    </source>
</evidence>
<dbReference type="FunFam" id="3.10.129.10:FF:000001">
    <property type="entry name" value="3-hydroxyacyl-[acyl-carrier-protein] dehydratase FabZ"/>
    <property type="match status" value="1"/>
</dbReference>
<sequence length="220" mass="24309">MPRPPRGRMLVNLHLRAARESIGIRGKMKEAWPQTLRVRTAKPSISTFTNCSFMKDIYSFSKNCIFYTLDYKEGALFMLDINQIQEIIPHRPPFLLIDRILEVEPGVRAVGLKNVTMNEPYFVGHFPGYPVMPGVLIVEALAQVGTVAMLMLEANKGKLGFFAGIDGVRFRGQVKPGDTLTLEVVITRLKGSIGKGQATAKVGDQVVAEGELMFALSDPS</sequence>
<gene>
    <name evidence="10" type="primary">fabZ</name>
    <name evidence="11" type="ORF">SAMN04487969_13234</name>
</gene>
<evidence type="ECO:0000256" key="3">
    <source>
        <dbReference type="ARBA" id="ARBA00009174"/>
    </source>
</evidence>
<comment type="similarity">
    <text evidence="3 10">Belongs to the thioester dehydratase family. FabZ subfamily.</text>
</comment>
<dbReference type="EMBL" id="FONN01000032">
    <property type="protein sequence ID" value="SFF38871.1"/>
    <property type="molecule type" value="Genomic_DNA"/>
</dbReference>
<evidence type="ECO:0000256" key="10">
    <source>
        <dbReference type="HAMAP-Rule" id="MF_00406"/>
    </source>
</evidence>
<dbReference type="NCBIfam" id="TIGR01750">
    <property type="entry name" value="fabZ"/>
    <property type="match status" value="1"/>
</dbReference>
<dbReference type="NCBIfam" id="NF000582">
    <property type="entry name" value="PRK00006.1"/>
    <property type="match status" value="1"/>
</dbReference>
<dbReference type="GO" id="GO:0016020">
    <property type="term" value="C:membrane"/>
    <property type="evidence" value="ECO:0007669"/>
    <property type="project" value="GOC"/>
</dbReference>
<dbReference type="CDD" id="cd01288">
    <property type="entry name" value="FabZ"/>
    <property type="match status" value="1"/>
</dbReference>
<evidence type="ECO:0000256" key="7">
    <source>
        <dbReference type="ARBA" id="ARBA00023098"/>
    </source>
</evidence>
<accession>A0A1I2IEB0</accession>
<dbReference type="Pfam" id="PF07977">
    <property type="entry name" value="FabA"/>
    <property type="match status" value="1"/>
</dbReference>
<dbReference type="PANTHER" id="PTHR30272:SF1">
    <property type="entry name" value="3-HYDROXYACYL-[ACYL-CARRIER-PROTEIN] DEHYDRATASE"/>
    <property type="match status" value="1"/>
</dbReference>
<dbReference type="InterPro" id="IPR010084">
    <property type="entry name" value="FabZ"/>
</dbReference>
<reference evidence="12" key="1">
    <citation type="submission" date="2016-10" db="EMBL/GenBank/DDBJ databases">
        <authorList>
            <person name="Varghese N."/>
            <person name="Submissions S."/>
        </authorList>
    </citation>
    <scope>NUCLEOTIDE SEQUENCE [LARGE SCALE GENOMIC DNA]</scope>
    <source>
        <strain evidence="12">CGMCC 1.10223</strain>
    </source>
</reference>
<dbReference type="GO" id="GO:0019171">
    <property type="term" value="F:(3R)-hydroxyacyl-[acyl-carrier-protein] dehydratase activity"/>
    <property type="evidence" value="ECO:0007669"/>
    <property type="project" value="UniProtKB-EC"/>
</dbReference>
<keyword evidence="5 10" id="KW-0444">Lipid biosynthesis</keyword>
<evidence type="ECO:0000256" key="9">
    <source>
        <dbReference type="ARBA" id="ARBA00025049"/>
    </source>
</evidence>
<dbReference type="EC" id="4.2.1.59" evidence="10"/>
<keyword evidence="8 10" id="KW-0456">Lyase</keyword>
<organism evidence="11 12">
    <name type="scientific">Paenibacillus algorifonticola</name>
    <dbReference type="NCBI Taxonomy" id="684063"/>
    <lineage>
        <taxon>Bacteria</taxon>
        <taxon>Bacillati</taxon>
        <taxon>Bacillota</taxon>
        <taxon>Bacilli</taxon>
        <taxon>Bacillales</taxon>
        <taxon>Paenibacillaceae</taxon>
        <taxon>Paenibacillus</taxon>
    </lineage>
</organism>
<evidence type="ECO:0000256" key="5">
    <source>
        <dbReference type="ARBA" id="ARBA00022516"/>
    </source>
</evidence>
<evidence type="ECO:0000256" key="4">
    <source>
        <dbReference type="ARBA" id="ARBA00022490"/>
    </source>
</evidence>
<dbReference type="GO" id="GO:0006633">
    <property type="term" value="P:fatty acid biosynthetic process"/>
    <property type="evidence" value="ECO:0007669"/>
    <property type="project" value="UniProtKB-UniRule"/>
</dbReference>
<dbReference type="InterPro" id="IPR013114">
    <property type="entry name" value="FabA_FabZ"/>
</dbReference>
<dbReference type="GO" id="GO:0005737">
    <property type="term" value="C:cytoplasm"/>
    <property type="evidence" value="ECO:0007669"/>
    <property type="project" value="UniProtKB-SubCell"/>
</dbReference>
<dbReference type="PANTHER" id="PTHR30272">
    <property type="entry name" value="3-HYDROXYACYL-[ACYL-CARRIER-PROTEIN] DEHYDRATASE"/>
    <property type="match status" value="1"/>
</dbReference>
<keyword evidence="6 10" id="KW-0441">Lipid A biosynthesis</keyword>
<comment type="function">
    <text evidence="9 10">Involved in unsaturated fatty acids biosynthesis. Catalyzes the dehydration of short chain beta-hydroxyacyl-ACPs and long chain saturated and unsaturated beta-hydroxyacyl-ACPs.</text>
</comment>